<keyword evidence="2" id="KW-1133">Transmembrane helix</keyword>
<proteinExistence type="predicted"/>
<dbReference type="PANTHER" id="PTHR28251:SF1">
    <property type="entry name" value="V-TYPE ATPASE ASSEMBLY FACTOR PKR1"/>
    <property type="match status" value="1"/>
</dbReference>
<feature type="compositionally biased region" description="Basic residues" evidence="1">
    <location>
        <begin position="124"/>
        <end position="135"/>
    </location>
</feature>
<dbReference type="GO" id="GO:0070072">
    <property type="term" value="P:vacuolar proton-transporting V-type ATPase complex assembly"/>
    <property type="evidence" value="ECO:0007669"/>
    <property type="project" value="InterPro"/>
</dbReference>
<dbReference type="GO" id="GO:0005789">
    <property type="term" value="C:endoplasmic reticulum membrane"/>
    <property type="evidence" value="ECO:0007669"/>
    <property type="project" value="TreeGrafter"/>
</dbReference>
<organism evidence="3 4">
    <name type="scientific">Trichoderma cornu-damae</name>
    <dbReference type="NCBI Taxonomy" id="654480"/>
    <lineage>
        <taxon>Eukaryota</taxon>
        <taxon>Fungi</taxon>
        <taxon>Dikarya</taxon>
        <taxon>Ascomycota</taxon>
        <taxon>Pezizomycotina</taxon>
        <taxon>Sordariomycetes</taxon>
        <taxon>Hypocreomycetidae</taxon>
        <taxon>Hypocreales</taxon>
        <taxon>Hypocreaceae</taxon>
        <taxon>Trichoderma</taxon>
    </lineage>
</organism>
<feature type="compositionally biased region" description="Basic and acidic residues" evidence="1">
    <location>
        <begin position="140"/>
        <end position="155"/>
    </location>
</feature>
<accession>A0A9P8QU77</accession>
<evidence type="ECO:0000313" key="4">
    <source>
        <dbReference type="Proteomes" id="UP000827724"/>
    </source>
</evidence>
<dbReference type="Proteomes" id="UP000827724">
    <property type="component" value="Unassembled WGS sequence"/>
</dbReference>
<feature type="transmembrane region" description="Helical" evidence="2">
    <location>
        <begin position="27"/>
        <end position="60"/>
    </location>
</feature>
<dbReference type="PANTHER" id="PTHR28251">
    <property type="entry name" value="V-TYPE ATPASE ASSEMBLY FACTOR PKR1"/>
    <property type="match status" value="1"/>
</dbReference>
<keyword evidence="2" id="KW-0472">Membrane</keyword>
<feature type="region of interest" description="Disordered" evidence="1">
    <location>
        <begin position="77"/>
        <end position="179"/>
    </location>
</feature>
<comment type="caution">
    <text evidence="3">The sequence shown here is derived from an EMBL/GenBank/DDBJ whole genome shotgun (WGS) entry which is preliminary data.</text>
</comment>
<evidence type="ECO:0000313" key="3">
    <source>
        <dbReference type="EMBL" id="KAH6608732.1"/>
    </source>
</evidence>
<gene>
    <name evidence="3" type="ORF">Trco_002078</name>
</gene>
<dbReference type="InterPro" id="IPR013945">
    <property type="entry name" value="Pkr1"/>
</dbReference>
<dbReference type="Pfam" id="PF08636">
    <property type="entry name" value="Pkr1"/>
    <property type="match status" value="1"/>
</dbReference>
<protein>
    <submittedName>
        <fullName evidence="3">Pkr1</fullName>
    </submittedName>
</protein>
<evidence type="ECO:0000256" key="2">
    <source>
        <dbReference type="SAM" id="Phobius"/>
    </source>
</evidence>
<keyword evidence="2" id="KW-0812">Transmembrane</keyword>
<dbReference type="AlphaFoldDB" id="A0A9P8QU77"/>
<dbReference type="EMBL" id="JAIWOZ010000002">
    <property type="protein sequence ID" value="KAH6608732.1"/>
    <property type="molecule type" value="Genomic_DNA"/>
</dbReference>
<feature type="compositionally biased region" description="Low complexity" evidence="1">
    <location>
        <begin position="100"/>
        <end position="111"/>
    </location>
</feature>
<dbReference type="OrthoDB" id="9626941at2759"/>
<keyword evidence="4" id="KW-1185">Reference proteome</keyword>
<reference evidence="3" key="1">
    <citation type="submission" date="2021-08" db="EMBL/GenBank/DDBJ databases">
        <title>Chromosome-Level Trichoderma cornu-damae using Hi-C Data.</title>
        <authorList>
            <person name="Kim C.S."/>
        </authorList>
    </citation>
    <scope>NUCLEOTIDE SEQUENCE</scope>
    <source>
        <strain evidence="3">KA19-0412C</strain>
    </source>
</reference>
<evidence type="ECO:0000256" key="1">
    <source>
        <dbReference type="SAM" id="MobiDB-lite"/>
    </source>
</evidence>
<sequence length="179" mass="19634">MSSFFVELWEGIFTPGPTPTILKATNITFAALQVVLLSLLFATYSVHFVVLSALCGGLWWSINWFARELKVAQALEEEEKKKRKEEGEEEEEEKRKKKPAAAVAGGAAGDASGSSDTEVEGRVARRTGGRTHKKGGVAVKKADAEPVERKGEVKQRPVLGTQSSASTEDEWERVSENER</sequence>
<name>A0A9P8QU77_9HYPO</name>